<accession>D1YXH7</accession>
<dbReference type="PANTHER" id="PTHR30535">
    <property type="entry name" value="VITAMIN B12-BINDING PROTEIN"/>
    <property type="match status" value="1"/>
</dbReference>
<dbReference type="InterPro" id="IPR050902">
    <property type="entry name" value="ABC_Transporter_SBP"/>
</dbReference>
<reference evidence="3" key="3">
    <citation type="journal article" date="2011" name="PLoS ONE">
        <title>Genome sequence of a mesophilic hydrogenotrophic methanogen Methanocella paludicola, the first cultivated representative of the order Methanocellales.</title>
        <authorList>
            <person name="Sakai S."/>
            <person name="Takaki Y."/>
            <person name="Shimamura S."/>
            <person name="Sekine M."/>
            <person name="Tajima T."/>
            <person name="Kosugi H."/>
            <person name="Ichikawa N."/>
            <person name="Tasumi E."/>
            <person name="Hiraki A.T."/>
            <person name="Shimizu A."/>
            <person name="Kato Y."/>
            <person name="Nishiko R."/>
            <person name="Mori K."/>
            <person name="Fujita N."/>
            <person name="Imachi H."/>
            <person name="Takai K."/>
        </authorList>
    </citation>
    <scope>NUCLEOTIDE SEQUENCE [LARGE SCALE GENOMIC DNA]</scope>
    <source>
        <strain evidence="3">DSM 17711 / JCM 13418 / NBRC 101707 / SANAE</strain>
    </source>
</reference>
<evidence type="ECO:0000313" key="3">
    <source>
        <dbReference type="Proteomes" id="UP000001882"/>
    </source>
</evidence>
<keyword evidence="3" id="KW-1185">Reference proteome</keyword>
<dbReference type="PROSITE" id="PS51257">
    <property type="entry name" value="PROKAR_LIPOPROTEIN"/>
    <property type="match status" value="1"/>
</dbReference>
<dbReference type="Proteomes" id="UP000001882">
    <property type="component" value="Chromosome"/>
</dbReference>
<gene>
    <name evidence="2" type="ordered locus">MCP_1077</name>
</gene>
<dbReference type="PANTHER" id="PTHR30535:SF34">
    <property type="entry name" value="MOLYBDATE-BINDING PROTEIN MOLA"/>
    <property type="match status" value="1"/>
</dbReference>
<feature type="domain" description="Fe/B12 periplasmic-binding" evidence="1">
    <location>
        <begin position="60"/>
        <end position="332"/>
    </location>
</feature>
<dbReference type="KEGG" id="mpd:MCP_1077"/>
<dbReference type="Gene3D" id="3.40.50.1980">
    <property type="entry name" value="Nitrogenase molybdenum iron protein domain"/>
    <property type="match status" value="2"/>
</dbReference>
<organism evidence="2 3">
    <name type="scientific">Methanocella paludicola (strain DSM 17711 / JCM 13418 / NBRC 101707 / SANAE)</name>
    <dbReference type="NCBI Taxonomy" id="304371"/>
    <lineage>
        <taxon>Archaea</taxon>
        <taxon>Methanobacteriati</taxon>
        <taxon>Methanobacteriota</taxon>
        <taxon>Stenosarchaea group</taxon>
        <taxon>Methanomicrobia</taxon>
        <taxon>Methanocellales</taxon>
        <taxon>Methanocellaceae</taxon>
        <taxon>Methanocella</taxon>
    </lineage>
</organism>
<reference evidence="2 3" key="2">
    <citation type="journal article" date="2008" name="Int. J. Syst. Evol. Microbiol.">
        <title>Methanocella paludicola gen. nov., sp. nov., a methane-producing archaeon, the first isolate of the lineage 'Rice Cluster I', and proposal of the new archaeal order Methanocellales ord. nov.</title>
        <authorList>
            <person name="Sakai S."/>
            <person name="Imachi H."/>
            <person name="Hanada S."/>
            <person name="Ohashi A."/>
            <person name="Harada H."/>
            <person name="Kamagata Y."/>
        </authorList>
    </citation>
    <scope>NUCLEOTIDE SEQUENCE [LARGE SCALE GENOMIC DNA]</scope>
    <source>
        <strain evidence="3">DSM 17711 / JCM 13418 / NBRC 101707 / SANAE</strain>
    </source>
</reference>
<dbReference type="AlphaFoldDB" id="D1YXH7"/>
<dbReference type="SUPFAM" id="SSF53807">
    <property type="entry name" value="Helical backbone' metal receptor"/>
    <property type="match status" value="1"/>
</dbReference>
<evidence type="ECO:0000313" key="2">
    <source>
        <dbReference type="EMBL" id="BAI61149.1"/>
    </source>
</evidence>
<dbReference type="RefSeq" id="WP_012899828.1">
    <property type="nucleotide sequence ID" value="NC_013665.1"/>
</dbReference>
<dbReference type="EMBL" id="AP011532">
    <property type="protein sequence ID" value="BAI61149.1"/>
    <property type="molecule type" value="Genomic_DNA"/>
</dbReference>
<name>D1YXH7_METPS</name>
<proteinExistence type="predicted"/>
<evidence type="ECO:0000259" key="1">
    <source>
        <dbReference type="PROSITE" id="PS50983"/>
    </source>
</evidence>
<dbReference type="Pfam" id="PF01497">
    <property type="entry name" value="Peripla_BP_2"/>
    <property type="match status" value="1"/>
</dbReference>
<protein>
    <submittedName>
        <fullName evidence="2">Iron compound ABC transporter iron compound binding protein</fullName>
    </submittedName>
</protein>
<dbReference type="GeneID" id="8681089"/>
<dbReference type="PROSITE" id="PS50983">
    <property type="entry name" value="FE_B12_PBP"/>
    <property type="match status" value="1"/>
</dbReference>
<dbReference type="eggNOG" id="arCOG04233">
    <property type="taxonomic scope" value="Archaea"/>
</dbReference>
<dbReference type="OrthoDB" id="24039at2157"/>
<dbReference type="STRING" id="304371.MCP_1077"/>
<dbReference type="InterPro" id="IPR002491">
    <property type="entry name" value="ABC_transptr_periplasmic_BD"/>
</dbReference>
<dbReference type="InParanoid" id="D1YXH7"/>
<sequence length="360" mass="40073">MKSKLMIVAILAIVVISIIAAGCTTTNTGATATPTTQAQKTITVIDDRGKTLTVPYPAKRVVFLVENAMNTMYAVGGADDISGIGDIWMPQYKEDFFRAVDSNYNATQKVGYVNGAVDLEALAKANPDLVVLWSADWDDKDTKAIEETLHVPVYGVFLRNFSDIYEQHRDFAKIVGNEKRGQEVLDTMNATMKKVTDVTSAIPENEKPTVYWMWGDVYGTAGLHSSTNDMINAAGGVNVVSKWNNDTKYDEHPVLTMEAIQALNPDVIYMWYNPNLDPKDIMTGEDYKAWRNINAVKNGRVYELDNPFLDDSMTSRLPLVVMKIAKNINPDKFASLDLNKEYDAFFVSVYGVHYPGYAKA</sequence>
<reference evidence="2 3" key="1">
    <citation type="journal article" date="2007" name="Appl. Environ. Microbiol.">
        <title>Isolation of key methanogens for global methane emission from rice paddy fields: a novel isolate affiliated with the clone cluster rice cluster I.</title>
        <authorList>
            <person name="Sakai S."/>
            <person name="Imachi H."/>
            <person name="Sekiguchi Y."/>
            <person name="Ohashi A."/>
            <person name="Harada H."/>
            <person name="Kamagata Y."/>
        </authorList>
    </citation>
    <scope>NUCLEOTIDE SEQUENCE [LARGE SCALE GENOMIC DNA]</scope>
    <source>
        <strain evidence="3">DSM 17711 / JCM 13418 / NBRC 101707 / SANAE</strain>
    </source>
</reference>